<feature type="domain" description="Reverse transcriptase" evidence="1">
    <location>
        <begin position="1"/>
        <end position="243"/>
    </location>
</feature>
<evidence type="ECO:0000313" key="3">
    <source>
        <dbReference type="Proteomes" id="UP000674234"/>
    </source>
</evidence>
<dbReference type="PROSITE" id="PS50878">
    <property type="entry name" value="RT_POL"/>
    <property type="match status" value="1"/>
</dbReference>
<keyword evidence="2" id="KW-0548">Nucleotidyltransferase</keyword>
<proteinExistence type="predicted"/>
<dbReference type="InterPro" id="IPR000477">
    <property type="entry name" value="RT_dom"/>
</dbReference>
<keyword evidence="2" id="KW-0808">Transferase</keyword>
<dbReference type="GO" id="GO:0003964">
    <property type="term" value="F:RNA-directed DNA polymerase activity"/>
    <property type="evidence" value="ECO:0007669"/>
    <property type="project" value="UniProtKB-KW"/>
</dbReference>
<accession>A0A941AKD1</accession>
<evidence type="ECO:0000259" key="1">
    <source>
        <dbReference type="PROSITE" id="PS50878"/>
    </source>
</evidence>
<gene>
    <name evidence="2" type="ORF">JOL79_26550</name>
</gene>
<keyword evidence="3" id="KW-1185">Reference proteome</keyword>
<reference evidence="2" key="1">
    <citation type="submission" date="2021-02" db="EMBL/GenBank/DDBJ databases">
        <title>Draft genome sequence of Microbispora sp. RL4-1S isolated from rice leaves in Thailand.</title>
        <authorList>
            <person name="Muangham S."/>
            <person name="Duangmal K."/>
        </authorList>
    </citation>
    <scope>NUCLEOTIDE SEQUENCE</scope>
    <source>
        <strain evidence="2">RL4-1S</strain>
    </source>
</reference>
<evidence type="ECO:0000313" key="2">
    <source>
        <dbReference type="EMBL" id="MBP2707350.1"/>
    </source>
</evidence>
<dbReference type="CDD" id="cd01646">
    <property type="entry name" value="RT_Bac_retron_I"/>
    <property type="match status" value="1"/>
</dbReference>
<dbReference type="AlphaFoldDB" id="A0A941AKD1"/>
<keyword evidence="2" id="KW-0695">RNA-directed DNA polymerase</keyword>
<dbReference type="Pfam" id="PF00078">
    <property type="entry name" value="RVT_1"/>
    <property type="match status" value="1"/>
</dbReference>
<protein>
    <submittedName>
        <fullName evidence="2">RNA-directed DNA polymerase</fullName>
    </submittedName>
</protein>
<dbReference type="Proteomes" id="UP000674234">
    <property type="component" value="Unassembled WGS sequence"/>
</dbReference>
<sequence length="458" mass="52530">MARKVMSNDYAPAHVEIVDLPKDIISVRPLARLRPEHRLVYDAAVFAAADSIESAIPRGVYSYRWWKRRQRLVGPGKMWITMQRVAKSLHNKNPSLLLARTDVTAFYEHIEVDQLIEDLSALDVPDWSVEILDNFLRAFNGLSHAWGLPQGPDSSGILANLYLIPLDMELARRGYRHFRYSDDMYIFANDWLALREIIVEANKLLRYRHLNLAGNKTRIIGSHDVPNEFEDSEKDAISYGITVADQEAPGELRAFFDRVIAQEPVRARDLKFSLGKFKLLVDDYAVKWLLANMGEVPHLAREALAYLSLFHQENPSIGNSVIDLLTNSKLFLYPYAEQHLLIYMIQNAVQTNKGVKAAWDLLLNRNKESFVREFAARYLGLYGLRGGASRLKQEFQQEQNHRVRRALLVACYEAGQCSDQWLSVVADSDPELRLTVEYLKQRPEKIPVPATGRQYDFT</sequence>
<name>A0A941AKD1_9ACTN</name>
<dbReference type="EMBL" id="JAFCNB010000018">
    <property type="protein sequence ID" value="MBP2707350.1"/>
    <property type="molecule type" value="Genomic_DNA"/>
</dbReference>
<comment type="caution">
    <text evidence="2">The sequence shown here is derived from an EMBL/GenBank/DDBJ whole genome shotgun (WGS) entry which is preliminary data.</text>
</comment>
<organism evidence="2 3">
    <name type="scientific">Microbispora oryzae</name>
    <dbReference type="NCBI Taxonomy" id="2806554"/>
    <lineage>
        <taxon>Bacteria</taxon>
        <taxon>Bacillati</taxon>
        <taxon>Actinomycetota</taxon>
        <taxon>Actinomycetes</taxon>
        <taxon>Streptosporangiales</taxon>
        <taxon>Streptosporangiaceae</taxon>
        <taxon>Microbispora</taxon>
    </lineage>
</organism>